<feature type="domain" description="C2H2-type" evidence="6">
    <location>
        <begin position="68"/>
        <end position="95"/>
    </location>
</feature>
<dbReference type="FunFam" id="3.30.160.60:FF:000110">
    <property type="entry name" value="Zinc finger protein-like"/>
    <property type="match status" value="1"/>
</dbReference>
<dbReference type="InterPro" id="IPR036236">
    <property type="entry name" value="Znf_C2H2_sf"/>
</dbReference>
<feature type="domain" description="C2H2-type" evidence="6">
    <location>
        <begin position="143"/>
        <end position="170"/>
    </location>
</feature>
<dbReference type="Gene3D" id="3.30.160.60">
    <property type="entry name" value="Classic Zinc Finger"/>
    <property type="match status" value="2"/>
</dbReference>
<protein>
    <recommendedName>
        <fullName evidence="6">C2H2-type domain-containing protein</fullName>
    </recommendedName>
</protein>
<feature type="domain" description="C2H2-type" evidence="6">
    <location>
        <begin position="40"/>
        <end position="67"/>
    </location>
</feature>
<keyword evidence="4" id="KW-0862">Zinc</keyword>
<dbReference type="SMART" id="SM00355">
    <property type="entry name" value="ZnF_C2H2"/>
    <property type="match status" value="4"/>
</dbReference>
<organism evidence="7 8">
    <name type="scientific">Gryllus longicercus</name>
    <dbReference type="NCBI Taxonomy" id="2509291"/>
    <lineage>
        <taxon>Eukaryota</taxon>
        <taxon>Metazoa</taxon>
        <taxon>Ecdysozoa</taxon>
        <taxon>Arthropoda</taxon>
        <taxon>Hexapoda</taxon>
        <taxon>Insecta</taxon>
        <taxon>Pterygota</taxon>
        <taxon>Neoptera</taxon>
        <taxon>Polyneoptera</taxon>
        <taxon>Orthoptera</taxon>
        <taxon>Ensifera</taxon>
        <taxon>Gryllidea</taxon>
        <taxon>Grylloidea</taxon>
        <taxon>Gryllidae</taxon>
        <taxon>Gryllinae</taxon>
        <taxon>Gryllus</taxon>
    </lineage>
</organism>
<keyword evidence="3 5" id="KW-0863">Zinc-finger</keyword>
<keyword evidence="1" id="KW-0479">Metal-binding</keyword>
<keyword evidence="8" id="KW-1185">Reference proteome</keyword>
<dbReference type="PROSITE" id="PS00028">
    <property type="entry name" value="ZINC_FINGER_C2H2_1"/>
    <property type="match status" value="2"/>
</dbReference>
<evidence type="ECO:0000256" key="1">
    <source>
        <dbReference type="ARBA" id="ARBA00022723"/>
    </source>
</evidence>
<dbReference type="SUPFAM" id="SSF57667">
    <property type="entry name" value="beta-beta-alpha zinc fingers"/>
    <property type="match status" value="2"/>
</dbReference>
<dbReference type="AlphaFoldDB" id="A0AAN9Z1I7"/>
<dbReference type="InterPro" id="IPR013087">
    <property type="entry name" value="Znf_C2H2_type"/>
</dbReference>
<dbReference type="Proteomes" id="UP001378592">
    <property type="component" value="Unassembled WGS sequence"/>
</dbReference>
<accession>A0AAN9Z1I7</accession>
<dbReference type="EMBL" id="JAZDUA010000424">
    <property type="protein sequence ID" value="KAK7792801.1"/>
    <property type="molecule type" value="Genomic_DNA"/>
</dbReference>
<feature type="domain" description="C2H2-type" evidence="6">
    <location>
        <begin position="96"/>
        <end position="124"/>
    </location>
</feature>
<dbReference type="PANTHER" id="PTHR23226">
    <property type="entry name" value="ZINC FINGER AND SCAN DOMAIN-CONTAINING"/>
    <property type="match status" value="1"/>
</dbReference>
<evidence type="ECO:0000313" key="8">
    <source>
        <dbReference type="Proteomes" id="UP001378592"/>
    </source>
</evidence>
<gene>
    <name evidence="7" type="ORF">R5R35_013547</name>
</gene>
<proteinExistence type="predicted"/>
<dbReference type="Pfam" id="PF00096">
    <property type="entry name" value="zf-C2H2"/>
    <property type="match status" value="2"/>
</dbReference>
<evidence type="ECO:0000256" key="4">
    <source>
        <dbReference type="ARBA" id="ARBA00022833"/>
    </source>
</evidence>
<keyword evidence="2" id="KW-0677">Repeat</keyword>
<reference evidence="7 8" key="1">
    <citation type="submission" date="2024-03" db="EMBL/GenBank/DDBJ databases">
        <title>The genome assembly and annotation of the cricket Gryllus longicercus Weissman &amp; Gray.</title>
        <authorList>
            <person name="Szrajer S."/>
            <person name="Gray D."/>
            <person name="Ylla G."/>
        </authorList>
    </citation>
    <scope>NUCLEOTIDE SEQUENCE [LARGE SCALE GENOMIC DNA]</scope>
    <source>
        <strain evidence="7">DAG 2021-001</strain>
        <tissue evidence="7">Whole body minus gut</tissue>
    </source>
</reference>
<evidence type="ECO:0000256" key="2">
    <source>
        <dbReference type="ARBA" id="ARBA00022737"/>
    </source>
</evidence>
<evidence type="ECO:0000259" key="6">
    <source>
        <dbReference type="PROSITE" id="PS50157"/>
    </source>
</evidence>
<dbReference type="PROSITE" id="PS50157">
    <property type="entry name" value="ZINC_FINGER_C2H2_2"/>
    <property type="match status" value="4"/>
</dbReference>
<evidence type="ECO:0000313" key="7">
    <source>
        <dbReference type="EMBL" id="KAK7792801.1"/>
    </source>
</evidence>
<comment type="caution">
    <text evidence="7">The sequence shown here is derived from an EMBL/GenBank/DDBJ whole genome shotgun (WGS) entry which is preliminary data.</text>
</comment>
<evidence type="ECO:0000256" key="3">
    <source>
        <dbReference type="ARBA" id="ARBA00022771"/>
    </source>
</evidence>
<name>A0AAN9Z1I7_9ORTH</name>
<sequence>MDCRKASPGNLAAAAAASGAQAKGVQDDSEDALAKHKQRYTCPLCQRSFLWLGHLKRHLRTHEGKKFFKCRECHFTTTRKCTLAKHSVTHMKQAPFKCPDCPEEFATKAALLRHINAAHCDPKQQQQQKKKKKKHSIAGKTLYQCPECAYASRQRKDFMKHLLTHMQKKRYGRRCCVVKFPERKDDLQANSRAHSLKKDLSLMKPPSIPKVL</sequence>
<evidence type="ECO:0000256" key="5">
    <source>
        <dbReference type="PROSITE-ProRule" id="PRU00042"/>
    </source>
</evidence>
<dbReference type="GO" id="GO:0008270">
    <property type="term" value="F:zinc ion binding"/>
    <property type="evidence" value="ECO:0007669"/>
    <property type="project" value="UniProtKB-KW"/>
</dbReference>